<dbReference type="InterPro" id="IPR036548">
    <property type="entry name" value="Cyt_c_oxidase_su8_sf"/>
</dbReference>
<keyword evidence="9 10" id="KW-0472">Membrane</keyword>
<feature type="transmembrane region" description="Helical" evidence="10">
    <location>
        <begin position="45"/>
        <end position="64"/>
    </location>
</feature>
<keyword evidence="5 10" id="KW-0999">Mitochondrion inner membrane</keyword>
<dbReference type="Pfam" id="PF02285">
    <property type="entry name" value="COX8"/>
    <property type="match status" value="1"/>
</dbReference>
<organism evidence="11 12">
    <name type="scientific">Balaenoptera acutorostrata</name>
    <name type="common">Common minke whale</name>
    <name type="synonym">Balaena rostrata</name>
    <dbReference type="NCBI Taxonomy" id="9767"/>
    <lineage>
        <taxon>Eukaryota</taxon>
        <taxon>Metazoa</taxon>
        <taxon>Chordata</taxon>
        <taxon>Craniata</taxon>
        <taxon>Vertebrata</taxon>
        <taxon>Euteleostomi</taxon>
        <taxon>Mammalia</taxon>
        <taxon>Eutheria</taxon>
        <taxon>Laurasiatheria</taxon>
        <taxon>Artiodactyla</taxon>
        <taxon>Whippomorpha</taxon>
        <taxon>Cetacea</taxon>
        <taxon>Mysticeti</taxon>
        <taxon>Balaenopteridae</taxon>
        <taxon>Balaenoptera</taxon>
    </lineage>
</organism>
<dbReference type="PANTHER" id="PTHR16717:SF2">
    <property type="entry name" value="CYTOCHROME C OXIDASE SUBUNIT 8C, MITOCHONDRIAL"/>
    <property type="match status" value="1"/>
</dbReference>
<comment type="subunit">
    <text evidence="10">Component of the cytochrome c oxidase (complex IV, CIV), a multisubunit enzyme composed of 14 subunits. The complex is composed of a catalytic core of 3 subunits MT-CO1, MT-CO2 and MT-CO3, encoded in the mitochondrial DNA, and 11 supernumerary subunits COX4I, COX5A, COX5B, COX6A, COX6B, COX6C, COX7A, COX7B, COX7C, COX8 and NDUFA4, which are encoded in the nuclear genome. The complex exists as a monomer or a dimer and forms supercomplexes (SCs) in the inner mitochondrial membrane with NADH-ubiquinone oxidoreductase (complex I, CI) and ubiquinol-cytochrome c oxidoreductase (cytochrome b-c1 complex, complex III, CIII), resulting in different assemblies (supercomplex SCI(1)III(2)IV(1) and megacomplex MCI(2)III(2)IV(2)).</text>
</comment>
<evidence type="ECO:0000256" key="8">
    <source>
        <dbReference type="ARBA" id="ARBA00023128"/>
    </source>
</evidence>
<keyword evidence="11" id="KW-1185">Reference proteome</keyword>
<evidence type="ECO:0000256" key="5">
    <source>
        <dbReference type="ARBA" id="ARBA00022792"/>
    </source>
</evidence>
<evidence type="ECO:0000256" key="9">
    <source>
        <dbReference type="ARBA" id="ARBA00023136"/>
    </source>
</evidence>
<dbReference type="GO" id="GO:0005743">
    <property type="term" value="C:mitochondrial inner membrane"/>
    <property type="evidence" value="ECO:0007669"/>
    <property type="project" value="UniProtKB-SubCell"/>
</dbReference>
<dbReference type="FunFam" id="4.10.81.10:FF:000002">
    <property type="entry name" value="cytochrome c oxidase subunit 8C, mitochondrial"/>
    <property type="match status" value="1"/>
</dbReference>
<keyword evidence="4 10" id="KW-0812">Transmembrane</keyword>
<evidence type="ECO:0000256" key="7">
    <source>
        <dbReference type="ARBA" id="ARBA00022989"/>
    </source>
</evidence>
<evidence type="ECO:0000256" key="3">
    <source>
        <dbReference type="ARBA" id="ARBA00010117"/>
    </source>
</evidence>
<dbReference type="STRING" id="310752.A0A384ASY9"/>
<protein>
    <recommendedName>
        <fullName evidence="10">Cytochrome c oxidase subunit 8</fullName>
    </recommendedName>
    <alternativeName>
        <fullName evidence="10">Cytochrome c oxidase polypeptide VIII</fullName>
    </alternativeName>
</protein>
<proteinExistence type="inferred from homology"/>
<comment type="function">
    <text evidence="10">Component of the cytochrome c oxidase, the last enzyme in the mitochondrial electron transport chain which drives oxidative phosphorylation. The respiratory chain contains 3 multisubunit complexes succinate dehydrogenase (complex II, CII), ubiquinol-cytochrome c oxidoreductase (cytochrome b-c1 complex, complex III, CIII) and cytochrome c oxidase (complex IV, CIV), that cooperate to transfer electrons derived from NADH and succinate to molecular oxygen, creating an electrochemical gradient over the inner membrane that drives transmembrane transport and the ATP synthase. Cytochrome c oxidase is the component of the respiratory chain that catalyzes the reduction of oxygen to water. Electrons originating from reduced cytochrome c in the intermembrane space (IMS) are transferred via the dinuclear copper A center (CU(A)) of subunit 2 and heme A of subunit 1 to the active site in subunit 1, a binuclear center (BNC) formed by heme A3 and copper B (CU(B)). The BNC reduces molecular oxygen to 2 water molecules using 4 electrons from cytochrome c in the IMS and 4 protons from the mitochondrial matrix.</text>
</comment>
<evidence type="ECO:0000313" key="12">
    <source>
        <dbReference type="RefSeq" id="XP_007190497.1"/>
    </source>
</evidence>
<dbReference type="RefSeq" id="XP_007190497.1">
    <property type="nucleotide sequence ID" value="XM_007190435.1"/>
</dbReference>
<evidence type="ECO:0000256" key="1">
    <source>
        <dbReference type="ARBA" id="ARBA00004434"/>
    </source>
</evidence>
<evidence type="ECO:0000256" key="4">
    <source>
        <dbReference type="ARBA" id="ARBA00022692"/>
    </source>
</evidence>
<gene>
    <name evidence="12" type="primary">LOC103001251</name>
</gene>
<dbReference type="PANTHER" id="PTHR16717">
    <property type="entry name" value="CYTOCHROME C OXIDASE POLYPEPTIDE VIII"/>
    <property type="match status" value="1"/>
</dbReference>
<dbReference type="InterPro" id="IPR003205">
    <property type="entry name" value="Cyt_c_oxidase_su8"/>
</dbReference>
<evidence type="ECO:0000313" key="11">
    <source>
        <dbReference type="Proteomes" id="UP001652580"/>
    </source>
</evidence>
<keyword evidence="6 10" id="KW-0809">Transit peptide</keyword>
<dbReference type="SUPFAM" id="SSF81431">
    <property type="entry name" value="Mitochondrial cytochrome c oxidase subunit VIIIb (aka IX)"/>
    <property type="match status" value="1"/>
</dbReference>
<keyword evidence="8 10" id="KW-0496">Mitochondrion</keyword>
<accession>A0A384ASY9</accession>
<evidence type="ECO:0000256" key="2">
    <source>
        <dbReference type="ARBA" id="ARBA00004673"/>
    </source>
</evidence>
<comment type="subcellular location">
    <subcellularLocation>
        <location evidence="1 10">Mitochondrion inner membrane</location>
        <topology evidence="1 10">Single-pass membrane protein</topology>
    </subcellularLocation>
</comment>
<dbReference type="KEGG" id="bacu:103001251"/>
<reference evidence="12" key="1">
    <citation type="submission" date="2025-08" db="UniProtKB">
        <authorList>
            <consortium name="RefSeq"/>
        </authorList>
    </citation>
    <scope>IDENTIFICATION</scope>
</reference>
<dbReference type="GO" id="GO:0045277">
    <property type="term" value="C:respiratory chain complex IV"/>
    <property type="evidence" value="ECO:0007669"/>
    <property type="project" value="UniProtKB-UniRule"/>
</dbReference>
<dbReference type="InParanoid" id="A0A384ASY9"/>
<dbReference type="Gene3D" id="4.10.81.10">
    <property type="entry name" value="Cytochrome c oxidase, subunit 8"/>
    <property type="match status" value="1"/>
</dbReference>
<keyword evidence="7 10" id="KW-1133">Transmembrane helix</keyword>
<dbReference type="AlphaFoldDB" id="A0A384ASY9"/>
<comment type="similarity">
    <text evidence="3 10">Belongs to the cytochrome c oxidase VIII family.</text>
</comment>
<dbReference type="Proteomes" id="UP001652580">
    <property type="component" value="Chromosome 8"/>
</dbReference>
<dbReference type="GeneID" id="103001251"/>
<evidence type="ECO:0000256" key="6">
    <source>
        <dbReference type="ARBA" id="ARBA00022946"/>
    </source>
</evidence>
<comment type="pathway">
    <text evidence="2 10">Energy metabolism; oxidative phosphorylation.</text>
</comment>
<sequence length="70" mass="7698">MDVSGLDVKKFPVSCRRVTLLVLQPGQRLAHSEPPRQRPASTVEVAIALVVLFTAFLTPSGYVLSNMNQF</sequence>
<evidence type="ECO:0000256" key="10">
    <source>
        <dbReference type="RuleBase" id="RU368101"/>
    </source>
</evidence>
<dbReference type="GO" id="GO:0006123">
    <property type="term" value="P:mitochondrial electron transport, cytochrome c to oxygen"/>
    <property type="evidence" value="ECO:0007669"/>
    <property type="project" value="UniProtKB-UniRule"/>
</dbReference>
<name>A0A384ASY9_BALAC</name>
<dbReference type="UniPathway" id="UPA00705"/>